<organism evidence="21">
    <name type="scientific">Muscina levida</name>
    <dbReference type="NCBI Taxonomy" id="559660"/>
    <lineage>
        <taxon>Eukaryota</taxon>
        <taxon>Metazoa</taxon>
        <taxon>Ecdysozoa</taxon>
        <taxon>Arthropoda</taxon>
        <taxon>Hexapoda</taxon>
        <taxon>Insecta</taxon>
        <taxon>Pterygota</taxon>
        <taxon>Neoptera</taxon>
        <taxon>Endopterygota</taxon>
        <taxon>Diptera</taxon>
        <taxon>Brachycera</taxon>
        <taxon>Muscomorpha</taxon>
        <taxon>Muscoidea</taxon>
        <taxon>Muscidae</taxon>
        <taxon>Reinwardtiinae</taxon>
        <taxon>Muscina</taxon>
    </lineage>
</organism>
<evidence type="ECO:0000256" key="14">
    <source>
        <dbReference type="ARBA" id="ARBA00023128"/>
    </source>
</evidence>
<dbReference type="GO" id="GO:0003954">
    <property type="term" value="F:NADH dehydrogenase activity"/>
    <property type="evidence" value="ECO:0007669"/>
    <property type="project" value="TreeGrafter"/>
</dbReference>
<reference evidence="21" key="1">
    <citation type="submission" date="2020-04" db="EMBL/GenBank/DDBJ databases">
        <title>DNAmark Project.</title>
        <authorList>
            <person name="Leerhoei F."/>
        </authorList>
    </citation>
    <scope>NUCLEOTIDE SEQUENCE</scope>
    <source>
        <strain evidence="21">DM836</strain>
    </source>
</reference>
<evidence type="ECO:0000256" key="12">
    <source>
        <dbReference type="ARBA" id="ARBA00023027"/>
    </source>
</evidence>
<feature type="transmembrane region" description="Helical" evidence="17">
    <location>
        <begin position="179"/>
        <end position="200"/>
    </location>
</feature>
<evidence type="ECO:0000256" key="4">
    <source>
        <dbReference type="ARBA" id="ARBA00021096"/>
    </source>
</evidence>
<comment type="similarity">
    <text evidence="17">Belongs to the complex I subunit 5 family.</text>
</comment>
<keyword evidence="13 17" id="KW-0830">Ubiquinone</keyword>
<keyword evidence="11 17" id="KW-1133">Transmembrane helix</keyword>
<keyword evidence="15 17" id="KW-0472">Membrane</keyword>
<evidence type="ECO:0000256" key="17">
    <source>
        <dbReference type="RuleBase" id="RU003404"/>
    </source>
</evidence>
<dbReference type="Pfam" id="PF00662">
    <property type="entry name" value="Proton_antipo_N"/>
    <property type="match status" value="1"/>
</dbReference>
<dbReference type="InterPro" id="IPR001516">
    <property type="entry name" value="Proton_antipo_N"/>
</dbReference>
<dbReference type="InterPro" id="IPR003945">
    <property type="entry name" value="NU5C-like"/>
</dbReference>
<feature type="transmembrane region" description="Helical" evidence="17">
    <location>
        <begin position="108"/>
        <end position="127"/>
    </location>
</feature>
<evidence type="ECO:0000256" key="8">
    <source>
        <dbReference type="ARBA" id="ARBA00022792"/>
    </source>
</evidence>
<evidence type="ECO:0000256" key="10">
    <source>
        <dbReference type="ARBA" id="ARBA00022982"/>
    </source>
</evidence>
<feature type="transmembrane region" description="Helical" evidence="17">
    <location>
        <begin position="295"/>
        <end position="314"/>
    </location>
</feature>
<evidence type="ECO:0000256" key="6">
    <source>
        <dbReference type="ARBA" id="ARBA00022660"/>
    </source>
</evidence>
<evidence type="ECO:0000256" key="13">
    <source>
        <dbReference type="ARBA" id="ARBA00023075"/>
    </source>
</evidence>
<keyword evidence="5 17" id="KW-0813">Transport</keyword>
<feature type="transmembrane region" description="Helical" evidence="17">
    <location>
        <begin position="553"/>
        <end position="570"/>
    </location>
</feature>
<dbReference type="PRINTS" id="PR01434">
    <property type="entry name" value="NADHDHGNASE5"/>
</dbReference>
<evidence type="ECO:0000256" key="9">
    <source>
        <dbReference type="ARBA" id="ARBA00022967"/>
    </source>
</evidence>
<feature type="transmembrane region" description="Helical" evidence="17">
    <location>
        <begin position="266"/>
        <end position="288"/>
    </location>
</feature>
<feature type="domain" description="NADH dehydrogenase subunit 5 C-terminal" evidence="20">
    <location>
        <begin position="388"/>
        <end position="568"/>
    </location>
</feature>
<evidence type="ECO:0000256" key="16">
    <source>
        <dbReference type="ARBA" id="ARBA00049551"/>
    </source>
</evidence>
<keyword evidence="14 17" id="KW-0496">Mitochondrion</keyword>
<feature type="transmembrane region" description="Helical" evidence="17">
    <location>
        <begin position="489"/>
        <end position="510"/>
    </location>
</feature>
<feature type="transmembrane region" description="Helical" evidence="17">
    <location>
        <begin position="44"/>
        <end position="70"/>
    </location>
</feature>
<dbReference type="Pfam" id="PF06455">
    <property type="entry name" value="NADH5_C"/>
    <property type="match status" value="1"/>
</dbReference>
<evidence type="ECO:0000259" key="18">
    <source>
        <dbReference type="Pfam" id="PF00361"/>
    </source>
</evidence>
<dbReference type="GO" id="GO:0005743">
    <property type="term" value="C:mitochondrial inner membrane"/>
    <property type="evidence" value="ECO:0007669"/>
    <property type="project" value="UniProtKB-SubCell"/>
</dbReference>
<evidence type="ECO:0000256" key="11">
    <source>
        <dbReference type="ARBA" id="ARBA00022989"/>
    </source>
</evidence>
<dbReference type="InterPro" id="IPR010934">
    <property type="entry name" value="NADH_DH_su5_C"/>
</dbReference>
<evidence type="ECO:0000256" key="2">
    <source>
        <dbReference type="ARBA" id="ARBA00004448"/>
    </source>
</evidence>
<evidence type="ECO:0000256" key="7">
    <source>
        <dbReference type="ARBA" id="ARBA00022692"/>
    </source>
</evidence>
<feature type="transmembrane region" description="Helical" evidence="17">
    <location>
        <begin position="365"/>
        <end position="386"/>
    </location>
</feature>
<feature type="domain" description="NADH:quinone oxidoreductase/Mrp antiporter transmembrane" evidence="18">
    <location>
        <begin position="102"/>
        <end position="385"/>
    </location>
</feature>
<evidence type="ECO:0000256" key="15">
    <source>
        <dbReference type="ARBA" id="ARBA00023136"/>
    </source>
</evidence>
<dbReference type="PANTHER" id="PTHR42829">
    <property type="entry name" value="NADH-UBIQUINONE OXIDOREDUCTASE CHAIN 5"/>
    <property type="match status" value="1"/>
</dbReference>
<keyword evidence="7 17" id="KW-0812">Transmembrane</keyword>
<keyword evidence="8" id="KW-0999">Mitochondrion inner membrane</keyword>
<sequence length="571" mass="65237">MCVISFAFLLLLSVTFFFLSMIFIMNDFMVFIEWEVVSFNSMSIVMTLLLDWMSLLFLSFVLMISSLVIFYSKEYMEGDLKINRFIMLILLFVMSMMLLIVSPNLISILLGWDGLGLVSYCLVIYFQNVKSYNAGMLTVLSNRVGDVAFLLAIAWMLNYGSWNYIFYLEFMKNMNMMMIGGLIMMAAMTKSAQIPFSSWLPAAMAAPTPVSALVHSSTLVTAGVYLLIRFNVLFKMSWMGNLLLLLSGLTMFMAGLGANYEFDLKKIIALSTLSQLGLMMSILSMGLYKLAFFHLLTHALFKALLFMCAGAFIHNMNNNQDIRLMGGLSVIMPLSSSCFNISNLALCGMPFLAGFYSKDLILEMVLYSYMNLFSIILFFVSTGLTVCYSFRLVYYVMVGDLNFISLNMLNNEGWVMLKSMMGLLILSIFGGSMLSWLIFPTPMLMILPNYLKLLTLLICIMGGLMGYFISNISFFFVNKALKNYHFSYFLGFMWFMPSISTYGIINYSLLISNFLVKSFDQGWSEYFGGQQLYFNLMKSSQFNQILQNNNLKIYLLSFIIWIIILYLMLFY</sequence>
<feature type="transmembrane region" description="Helical" evidence="17">
    <location>
        <begin position="6"/>
        <end position="32"/>
    </location>
</feature>
<dbReference type="GO" id="GO:0042773">
    <property type="term" value="P:ATP synthesis coupled electron transport"/>
    <property type="evidence" value="ECO:0007669"/>
    <property type="project" value="InterPro"/>
</dbReference>
<comment type="catalytic activity">
    <reaction evidence="16 17">
        <text>a ubiquinone + NADH + 5 H(+)(in) = a ubiquinol + NAD(+) + 4 H(+)(out)</text>
        <dbReference type="Rhea" id="RHEA:29091"/>
        <dbReference type="Rhea" id="RHEA-COMP:9565"/>
        <dbReference type="Rhea" id="RHEA-COMP:9566"/>
        <dbReference type="ChEBI" id="CHEBI:15378"/>
        <dbReference type="ChEBI" id="CHEBI:16389"/>
        <dbReference type="ChEBI" id="CHEBI:17976"/>
        <dbReference type="ChEBI" id="CHEBI:57540"/>
        <dbReference type="ChEBI" id="CHEBI:57945"/>
        <dbReference type="EC" id="7.1.1.2"/>
    </reaction>
</comment>
<comment type="subcellular location">
    <subcellularLocation>
        <location evidence="2">Mitochondrion inner membrane</location>
        <topology evidence="2">Multi-pass membrane protein</topology>
    </subcellularLocation>
</comment>
<dbReference type="EC" id="7.1.1.2" evidence="3 17"/>
<feature type="transmembrane region" description="Helical" evidence="17">
    <location>
        <begin position="451"/>
        <end position="477"/>
    </location>
</feature>
<proteinExistence type="inferred from homology"/>
<keyword evidence="9" id="KW-1278">Translocase</keyword>
<keyword evidence="6" id="KW-0679">Respiratory chain</keyword>
<evidence type="ECO:0000256" key="5">
    <source>
        <dbReference type="ARBA" id="ARBA00022448"/>
    </source>
</evidence>
<dbReference type="InterPro" id="IPR001750">
    <property type="entry name" value="ND/Mrp_TM"/>
</dbReference>
<comment type="function">
    <text evidence="1">Core subunit of the mitochondrial membrane respiratory chain NADH dehydrogenase (Complex I) that is believed to belong to the minimal assembly required for catalysis. Complex I functions in the transfer of electrons from NADH to the respiratory chain. The immediate electron acceptor for the enzyme is believed to be ubiquinone.</text>
</comment>
<protein>
    <recommendedName>
        <fullName evidence="4 17">NADH-ubiquinone oxidoreductase chain 5</fullName>
        <ecNumber evidence="3 17">7.1.1.2</ecNumber>
    </recommendedName>
</protein>
<dbReference type="Pfam" id="PF00361">
    <property type="entry name" value="Proton_antipo_M"/>
    <property type="match status" value="1"/>
</dbReference>
<feature type="transmembrane region" description="Helical" evidence="17">
    <location>
        <begin position="147"/>
        <end position="167"/>
    </location>
</feature>
<gene>
    <name evidence="21" type="primary">ND5</name>
</gene>
<feature type="domain" description="NADH-Ubiquinone oxidoreductase (complex I) chain 5 N-terminal" evidence="19">
    <location>
        <begin position="37"/>
        <end position="85"/>
    </location>
</feature>
<dbReference type="PANTHER" id="PTHR42829:SF2">
    <property type="entry name" value="NADH-UBIQUINONE OXIDOREDUCTASE CHAIN 5"/>
    <property type="match status" value="1"/>
</dbReference>
<evidence type="ECO:0000256" key="3">
    <source>
        <dbReference type="ARBA" id="ARBA00012944"/>
    </source>
</evidence>
<evidence type="ECO:0000313" key="21">
    <source>
        <dbReference type="EMBL" id="QNE85662.1"/>
    </source>
</evidence>
<dbReference type="GO" id="GO:0015990">
    <property type="term" value="P:electron transport coupled proton transport"/>
    <property type="evidence" value="ECO:0007669"/>
    <property type="project" value="TreeGrafter"/>
</dbReference>
<geneLocation type="mitochondrion" evidence="21"/>
<feature type="transmembrane region" description="Helical" evidence="17">
    <location>
        <begin position="82"/>
        <end position="101"/>
    </location>
</feature>
<evidence type="ECO:0000259" key="19">
    <source>
        <dbReference type="Pfam" id="PF00662"/>
    </source>
</evidence>
<feature type="transmembrane region" description="Helical" evidence="17">
    <location>
        <begin position="212"/>
        <end position="230"/>
    </location>
</feature>
<dbReference type="GO" id="GO:0008137">
    <property type="term" value="F:NADH dehydrogenase (ubiquinone) activity"/>
    <property type="evidence" value="ECO:0007669"/>
    <property type="project" value="UniProtKB-EC"/>
</dbReference>
<keyword evidence="10" id="KW-0249">Electron transport</keyword>
<evidence type="ECO:0000259" key="20">
    <source>
        <dbReference type="Pfam" id="PF06455"/>
    </source>
</evidence>
<feature type="transmembrane region" description="Helical" evidence="17">
    <location>
        <begin position="421"/>
        <end position="439"/>
    </location>
</feature>
<feature type="transmembrane region" description="Helical" evidence="17">
    <location>
        <begin position="242"/>
        <end position="260"/>
    </location>
</feature>
<evidence type="ECO:0000256" key="1">
    <source>
        <dbReference type="ARBA" id="ARBA00003257"/>
    </source>
</evidence>
<keyword evidence="12 17" id="KW-0520">NAD</keyword>
<comment type="function">
    <text evidence="17">Core subunit of the mitochondrial membrane respiratory chain NADH dehydrogenase (Complex I) which catalyzes electron transfer from NADH through the respiratory chain, using ubiquinone as an electron acceptor. Essential for the catalytic activity and assembly of complex I.</text>
</comment>
<dbReference type="AlphaFoldDB" id="A0A7G7CDJ6"/>
<dbReference type="EMBL" id="MT410811">
    <property type="protein sequence ID" value="QNE85662.1"/>
    <property type="molecule type" value="Genomic_DNA"/>
</dbReference>
<feature type="transmembrane region" description="Helical" evidence="17">
    <location>
        <begin position="334"/>
        <end position="353"/>
    </location>
</feature>
<name>A0A7G7CDJ6_9MUSC</name>
<accession>A0A7G7CDJ6</accession>